<proteinExistence type="predicted"/>
<name>A0AAX4KWZ7_9CREN</name>
<keyword evidence="1" id="KW-1133">Transmembrane helix</keyword>
<dbReference type="EMBL" id="CP146016">
    <property type="protein sequence ID" value="WWQ59401.1"/>
    <property type="molecule type" value="Genomic_DNA"/>
</dbReference>
<gene>
    <name evidence="2" type="ORF">V6M85_07785</name>
</gene>
<evidence type="ECO:0000313" key="3">
    <source>
        <dbReference type="Proteomes" id="UP001432202"/>
    </source>
</evidence>
<protein>
    <submittedName>
        <fullName evidence="2">Uncharacterized protein</fullName>
    </submittedName>
</protein>
<feature type="transmembrane region" description="Helical" evidence="1">
    <location>
        <begin position="65"/>
        <end position="93"/>
    </location>
</feature>
<evidence type="ECO:0000313" key="2">
    <source>
        <dbReference type="EMBL" id="WWQ59401.1"/>
    </source>
</evidence>
<keyword evidence="1" id="KW-0472">Membrane</keyword>
<feature type="transmembrane region" description="Helical" evidence="1">
    <location>
        <begin position="12"/>
        <end position="45"/>
    </location>
</feature>
<organism evidence="2 3">
    <name type="scientific">Sulfolobus tengchongensis</name>
    <dbReference type="NCBI Taxonomy" id="207809"/>
    <lineage>
        <taxon>Archaea</taxon>
        <taxon>Thermoproteota</taxon>
        <taxon>Thermoprotei</taxon>
        <taxon>Sulfolobales</taxon>
        <taxon>Sulfolobaceae</taxon>
        <taxon>Sulfolobus</taxon>
    </lineage>
</organism>
<reference evidence="2 3" key="1">
    <citation type="submission" date="2024-02" db="EMBL/GenBank/DDBJ databases">
        <title>STSV induces naive adaptation in Sulfolobus.</title>
        <authorList>
            <person name="Xiang X."/>
            <person name="Song M."/>
        </authorList>
    </citation>
    <scope>NUCLEOTIDE SEQUENCE [LARGE SCALE GENOMIC DNA]</scope>
    <source>
        <strain evidence="2 3">RT2</strain>
    </source>
</reference>
<keyword evidence="1" id="KW-0812">Transmembrane</keyword>
<dbReference type="RefSeq" id="WP_338598537.1">
    <property type="nucleotide sequence ID" value="NZ_CP146016.1"/>
</dbReference>
<feature type="transmembrane region" description="Helical" evidence="1">
    <location>
        <begin position="219"/>
        <end position="236"/>
    </location>
</feature>
<dbReference type="Proteomes" id="UP001432202">
    <property type="component" value="Chromosome"/>
</dbReference>
<feature type="transmembrane region" description="Helical" evidence="1">
    <location>
        <begin position="160"/>
        <end position="178"/>
    </location>
</feature>
<dbReference type="AlphaFoldDB" id="A0AAX4KWZ7"/>
<accession>A0AAX4KWZ7</accession>
<feature type="transmembrane region" description="Helical" evidence="1">
    <location>
        <begin position="130"/>
        <end position="148"/>
    </location>
</feature>
<dbReference type="GeneID" id="89336659"/>
<evidence type="ECO:0000256" key="1">
    <source>
        <dbReference type="SAM" id="Phobius"/>
    </source>
</evidence>
<sequence>MSRSKVRNHALYFLGVLTYILALIPFFNINIVRAIILIPIIAYTLPIMEYIQPRIMAVKVDYKDILLIIVTLIPYIFMPFNVYLAIPASLLILTFGLYLTKNTMWGNVLGTTFEVSLSIVWGTFIENHNFLLPAIYWILYIFTGALYVEYKIPFRKLDKRIVQISWIISIIVLLLLSLKNPLPLLTLIEPSIRYLKPGEKLKSPKEIKDLGKRGSRRDIIFIILLAITFIMSTMIHI</sequence>
<keyword evidence="3" id="KW-1185">Reference proteome</keyword>
<feature type="transmembrane region" description="Helical" evidence="1">
    <location>
        <begin position="105"/>
        <end position="124"/>
    </location>
</feature>